<evidence type="ECO:0000256" key="1">
    <source>
        <dbReference type="SAM" id="Phobius"/>
    </source>
</evidence>
<comment type="caution">
    <text evidence="2">The sequence shown here is derived from an EMBL/GenBank/DDBJ whole genome shotgun (WGS) entry which is preliminary data.</text>
</comment>
<keyword evidence="1" id="KW-0812">Transmembrane</keyword>
<keyword evidence="1" id="KW-0472">Membrane</keyword>
<evidence type="ECO:0000313" key="3">
    <source>
        <dbReference type="Proteomes" id="UP000531840"/>
    </source>
</evidence>
<feature type="transmembrane region" description="Helical" evidence="1">
    <location>
        <begin position="15"/>
        <end position="36"/>
    </location>
</feature>
<sequence>MEDYLQKKYNRKINFKILFIFIMLFCYSLIPIYGYYFKPDMDKMKSIEVVQNGWVNIEKSGKNMWFYKDEGKYEQGWYYDENYNAWYYFYDKTIDFALDKLEATIMYDPGYESSRWLEINNLLYEFEIGGKLIENSGWVNYSGKWMYYIPDDYGAYKDTTVEISGVKYSFDSNGYLKNNVD</sequence>
<organism evidence="2 3">
    <name type="scientific">Gemelliphila palaticanis</name>
    <dbReference type="NCBI Taxonomy" id="81950"/>
    <lineage>
        <taxon>Bacteria</taxon>
        <taxon>Bacillati</taxon>
        <taxon>Bacillota</taxon>
        <taxon>Bacilli</taxon>
        <taxon>Bacillales</taxon>
        <taxon>Gemellaceae</taxon>
        <taxon>Gemelliphila</taxon>
    </lineage>
</organism>
<name>A0ABX2T257_9BACL</name>
<keyword evidence="3" id="KW-1185">Reference proteome</keyword>
<reference evidence="2 3" key="1">
    <citation type="submission" date="2020-07" db="EMBL/GenBank/DDBJ databases">
        <title>MOT database genomes.</title>
        <authorList>
            <person name="Joseph S."/>
            <person name="Aduse-Opoku J."/>
            <person name="Hashim A."/>
            <person name="Wade W."/>
            <person name="Curtis M."/>
        </authorList>
    </citation>
    <scope>NUCLEOTIDE SEQUENCE [LARGE SCALE GENOMIC DNA]</scope>
    <source>
        <strain evidence="2 3">CIP 106318</strain>
    </source>
</reference>
<proteinExistence type="predicted"/>
<dbReference type="Proteomes" id="UP000531840">
    <property type="component" value="Unassembled WGS sequence"/>
</dbReference>
<accession>A0ABX2T257</accession>
<dbReference type="EMBL" id="JACBYF010000005">
    <property type="protein sequence ID" value="NYS47290.1"/>
    <property type="molecule type" value="Genomic_DNA"/>
</dbReference>
<evidence type="ECO:0008006" key="4">
    <source>
        <dbReference type="Google" id="ProtNLM"/>
    </source>
</evidence>
<gene>
    <name evidence="2" type="ORF">HZY85_03650</name>
</gene>
<evidence type="ECO:0000313" key="2">
    <source>
        <dbReference type="EMBL" id="NYS47290.1"/>
    </source>
</evidence>
<dbReference type="Gene3D" id="2.10.270.10">
    <property type="entry name" value="Cholin Binding"/>
    <property type="match status" value="1"/>
</dbReference>
<dbReference type="SUPFAM" id="SSF69360">
    <property type="entry name" value="Cell wall binding repeat"/>
    <property type="match status" value="1"/>
</dbReference>
<protein>
    <recommendedName>
        <fullName evidence="4">Cell wall binding repeat-containing protein</fullName>
    </recommendedName>
</protein>
<dbReference type="RefSeq" id="WP_179941005.1">
    <property type="nucleotide sequence ID" value="NZ_JACBYF010000005.1"/>
</dbReference>
<keyword evidence="1" id="KW-1133">Transmembrane helix</keyword>